<dbReference type="FunFam" id="1.20.1260.20:FF:000001">
    <property type="entry name" value="PPE family protein PPE41"/>
    <property type="match status" value="1"/>
</dbReference>
<dbReference type="GO" id="GO:0052572">
    <property type="term" value="P:response to host immune response"/>
    <property type="evidence" value="ECO:0007669"/>
    <property type="project" value="TreeGrafter"/>
</dbReference>
<evidence type="ECO:0008006" key="6">
    <source>
        <dbReference type="Google" id="ProtNLM"/>
    </source>
</evidence>
<gene>
    <name evidence="4" type="ORF">NIIDMKKI_74040</name>
</gene>
<accession>A0A7G1ITQ7</accession>
<dbReference type="Proteomes" id="UP000516380">
    <property type="component" value="Chromosome"/>
</dbReference>
<protein>
    <recommendedName>
        <fullName evidence="6">PPE family protein</fullName>
    </recommendedName>
</protein>
<dbReference type="InterPro" id="IPR022171">
    <property type="entry name" value="PPE_C"/>
</dbReference>
<dbReference type="SUPFAM" id="SSF140459">
    <property type="entry name" value="PE/PPE dimer-like"/>
    <property type="match status" value="1"/>
</dbReference>
<name>A0A7G1ITQ7_MYCKA</name>
<dbReference type="InterPro" id="IPR038332">
    <property type="entry name" value="PPE_sf"/>
</dbReference>
<keyword evidence="5" id="KW-1185">Reference proteome</keyword>
<evidence type="ECO:0000313" key="4">
    <source>
        <dbReference type="EMBL" id="BCI92198.1"/>
    </source>
</evidence>
<organism evidence="4 5">
    <name type="scientific">Mycobacterium kansasii</name>
    <dbReference type="NCBI Taxonomy" id="1768"/>
    <lineage>
        <taxon>Bacteria</taxon>
        <taxon>Bacillati</taxon>
        <taxon>Actinomycetota</taxon>
        <taxon>Actinomycetes</taxon>
        <taxon>Mycobacteriales</taxon>
        <taxon>Mycobacteriaceae</taxon>
        <taxon>Mycobacterium</taxon>
    </lineage>
</organism>
<comment type="similarity">
    <text evidence="1">Belongs to the mycobacterial PPE family.</text>
</comment>
<dbReference type="PANTHER" id="PTHR46766:SF1">
    <property type="entry name" value="GLUTAMINE-RICH PROTEIN 2"/>
    <property type="match status" value="1"/>
</dbReference>
<dbReference type="EMBL" id="AP023343">
    <property type="protein sequence ID" value="BCI92198.1"/>
    <property type="molecule type" value="Genomic_DNA"/>
</dbReference>
<sequence length="473" mass="47664">MLDFAALPPEINSGRMYAGGGSGSLRAAAAAWEVLAADLYATAVEYLAVVSVLTEGPWRGSVSASMAAAAAPYVSWLATTASQAQHAAGQARAAAQAYEVAFQMTVPPAEVAANRTMLSWLVATNALGQNITAIATTESQYAEMWAQDAAAMYAYASASAAASQVAPFADPPPTTSEAGLTAQAAAVARAAESDAHLTTLSQLLSRVPLALQELASPMLSMDPPDWLDFIFVTAVPLILSSVSSCLGLTQSLASLSLVAGSAAQVAAGDAASLGSALAGGLGSAAGMSSAGAALSASLGGAGSIGGLSVPASWAALPAAGSAAAPLPTSWGVMPESTAGVPGMPGFRSPGRPARAWAVRYLDTVFVPWSCHVRRRPDRANHADERPGGQALLPALKLKGAHLGWRLAAMAVLLCSVWVVGRVGVDQRRGEFGDGVDESVFGVVGNAVGVSQAQGCIDVEFGVGVQAVTDPTHP</sequence>
<evidence type="ECO:0000313" key="5">
    <source>
        <dbReference type="Proteomes" id="UP000516380"/>
    </source>
</evidence>
<dbReference type="Pfam" id="PF12484">
    <property type="entry name" value="PPE-SVP"/>
    <property type="match status" value="1"/>
</dbReference>
<dbReference type="Pfam" id="PF00823">
    <property type="entry name" value="PPE"/>
    <property type="match status" value="1"/>
</dbReference>
<evidence type="ECO:0000259" key="3">
    <source>
        <dbReference type="Pfam" id="PF12484"/>
    </source>
</evidence>
<dbReference type="PANTHER" id="PTHR46766">
    <property type="entry name" value="GLUTAMINE-RICH PROTEIN 2"/>
    <property type="match status" value="1"/>
</dbReference>
<evidence type="ECO:0000259" key="2">
    <source>
        <dbReference type="Pfam" id="PF00823"/>
    </source>
</evidence>
<proteinExistence type="inferred from homology"/>
<dbReference type="AlphaFoldDB" id="A0A7G1ITQ7"/>
<dbReference type="InterPro" id="IPR000030">
    <property type="entry name" value="PPE_dom"/>
</dbReference>
<reference evidence="4 5" key="1">
    <citation type="submission" date="2020-07" db="EMBL/GenBank/DDBJ databases">
        <title>Mycobacterium kansasii (former subtype) with zoonotic potential isolated from diseased indoor pet cat, Japan.</title>
        <authorList>
            <person name="Fukano H."/>
            <person name="Terazono T."/>
            <person name="Hoshino Y."/>
        </authorList>
    </citation>
    <scope>NUCLEOTIDE SEQUENCE [LARGE SCALE GENOMIC DNA]</scope>
    <source>
        <strain evidence="4 5">Kuro-I</strain>
    </source>
</reference>
<feature type="domain" description="PPE family C-terminal" evidence="3">
    <location>
        <begin position="295"/>
        <end position="360"/>
    </location>
</feature>
<feature type="domain" description="PPE" evidence="2">
    <location>
        <begin position="3"/>
        <end position="165"/>
    </location>
</feature>
<dbReference type="Gene3D" id="1.20.1260.20">
    <property type="entry name" value="PPE superfamily"/>
    <property type="match status" value="1"/>
</dbReference>
<evidence type="ECO:0000256" key="1">
    <source>
        <dbReference type="ARBA" id="ARBA00010652"/>
    </source>
</evidence>